<organism evidence="6 7">
    <name type="scientific">Desulfatibacillum alkenivorans DSM 16219</name>
    <dbReference type="NCBI Taxonomy" id="1121393"/>
    <lineage>
        <taxon>Bacteria</taxon>
        <taxon>Pseudomonadati</taxon>
        <taxon>Thermodesulfobacteriota</taxon>
        <taxon>Desulfobacteria</taxon>
        <taxon>Desulfobacterales</taxon>
        <taxon>Desulfatibacillaceae</taxon>
        <taxon>Desulfatibacillum</taxon>
    </lineage>
</organism>
<gene>
    <name evidence="6" type="ORF">SAMN02745216_01291</name>
</gene>
<comment type="catalytic activity">
    <reaction evidence="2">
        <text>2 GTP = 3',3'-c-di-GMP + 2 diphosphate</text>
        <dbReference type="Rhea" id="RHEA:24898"/>
        <dbReference type="ChEBI" id="CHEBI:33019"/>
        <dbReference type="ChEBI" id="CHEBI:37565"/>
        <dbReference type="ChEBI" id="CHEBI:58805"/>
        <dbReference type="EC" id="2.7.7.65"/>
    </reaction>
</comment>
<dbReference type="FunFam" id="3.30.70.270:FF:000001">
    <property type="entry name" value="Diguanylate cyclase domain protein"/>
    <property type="match status" value="1"/>
</dbReference>
<dbReference type="CDD" id="cd17544">
    <property type="entry name" value="REC_2_GGDEF"/>
    <property type="match status" value="1"/>
</dbReference>
<evidence type="ECO:0000313" key="7">
    <source>
        <dbReference type="Proteomes" id="UP000183994"/>
    </source>
</evidence>
<feature type="domain" description="GGDEF" evidence="5">
    <location>
        <begin position="286"/>
        <end position="415"/>
    </location>
</feature>
<feature type="modified residue" description="4-aspartylphosphate" evidence="3">
    <location>
        <position position="55"/>
    </location>
</feature>
<dbReference type="SMART" id="SM00448">
    <property type="entry name" value="REC"/>
    <property type="match status" value="2"/>
</dbReference>
<keyword evidence="7" id="KW-1185">Reference proteome</keyword>
<feature type="domain" description="Response regulatory" evidence="4">
    <location>
        <begin position="126"/>
        <end position="243"/>
    </location>
</feature>
<dbReference type="Gene3D" id="3.40.50.2300">
    <property type="match status" value="2"/>
</dbReference>
<keyword evidence="3" id="KW-0597">Phosphoprotein</keyword>
<dbReference type="SUPFAM" id="SSF55073">
    <property type="entry name" value="Nucleotide cyclase"/>
    <property type="match status" value="1"/>
</dbReference>
<dbReference type="GO" id="GO:0052621">
    <property type="term" value="F:diguanylate cyclase activity"/>
    <property type="evidence" value="ECO:0007669"/>
    <property type="project" value="UniProtKB-EC"/>
</dbReference>
<dbReference type="CDD" id="cd01949">
    <property type="entry name" value="GGDEF"/>
    <property type="match status" value="1"/>
</dbReference>
<dbReference type="STRING" id="1121393.SAMN02745216_01291"/>
<dbReference type="SUPFAM" id="SSF52172">
    <property type="entry name" value="CheY-like"/>
    <property type="match status" value="2"/>
</dbReference>
<dbReference type="InterPro" id="IPR011006">
    <property type="entry name" value="CheY-like_superfamily"/>
</dbReference>
<dbReference type="EC" id="2.7.7.65" evidence="1"/>
<dbReference type="OrthoDB" id="9778432at2"/>
<dbReference type="InterPro" id="IPR000160">
    <property type="entry name" value="GGDEF_dom"/>
</dbReference>
<name>A0A1M6HQY3_9BACT</name>
<dbReference type="Pfam" id="PF00990">
    <property type="entry name" value="GGDEF"/>
    <property type="match status" value="1"/>
</dbReference>
<sequence length="415" mass="47108">MKRILLVEDSTLFGSSVKERIESKFDCAVFWTKSLKDTEALFAEQEGDFAIGIIDFVLPDAQNGEIIDMVMAHGVPVIVFSALFNDEARKFIWSRKVVDYLLKKRPESVDYVLALIKHVMEAENVKILIVEDSRLYRRSVRELLEVRKYHVLSAATGSEALEIIRKNPDIKMVITDYYMKEMDGVELTSQIRQTHTRDEMAIIGISSDEDGVVSAQFIKSGASDFLNKPFLAEEFYCRVTQNLDLLDYIQEVKDLSSRDFLTGLYNRRYFFDLGKKIHASALREKTKIAVATVDIDYFKRVNDTHGHDAGDVVIQSVSSILVNACRETDIVSRFGGEEFCILAPNITPADSLKLFERVRQTIQDSVIQVQGADIRVTASIGVCSTLLKTLDEMIVRSDQMLYRAKNQGRNKVQIT</sequence>
<dbReference type="Gene3D" id="3.30.70.270">
    <property type="match status" value="1"/>
</dbReference>
<dbReference type="PROSITE" id="PS50110">
    <property type="entry name" value="RESPONSE_REGULATORY"/>
    <property type="match status" value="2"/>
</dbReference>
<dbReference type="InterPro" id="IPR001789">
    <property type="entry name" value="Sig_transdc_resp-reg_receiver"/>
</dbReference>
<dbReference type="GO" id="GO:0005886">
    <property type="term" value="C:plasma membrane"/>
    <property type="evidence" value="ECO:0007669"/>
    <property type="project" value="TreeGrafter"/>
</dbReference>
<evidence type="ECO:0000256" key="2">
    <source>
        <dbReference type="ARBA" id="ARBA00034247"/>
    </source>
</evidence>
<dbReference type="Proteomes" id="UP000183994">
    <property type="component" value="Unassembled WGS sequence"/>
</dbReference>
<dbReference type="GO" id="GO:0008685">
    <property type="term" value="F:2-C-methyl-D-erythritol 2,4-cyclodiphosphate synthase activity"/>
    <property type="evidence" value="ECO:0007669"/>
    <property type="project" value="InterPro"/>
</dbReference>
<accession>A0A1M6HQY3</accession>
<dbReference type="PROSITE" id="PS50887">
    <property type="entry name" value="GGDEF"/>
    <property type="match status" value="1"/>
</dbReference>
<feature type="domain" description="Response regulatory" evidence="4">
    <location>
        <begin position="3"/>
        <end position="118"/>
    </location>
</feature>
<dbReference type="SMART" id="SM00267">
    <property type="entry name" value="GGDEF"/>
    <property type="match status" value="1"/>
</dbReference>
<evidence type="ECO:0000256" key="3">
    <source>
        <dbReference type="PROSITE-ProRule" id="PRU00169"/>
    </source>
</evidence>
<dbReference type="RefSeq" id="WP_073474142.1">
    <property type="nucleotide sequence ID" value="NZ_FQZU01000005.1"/>
</dbReference>
<proteinExistence type="predicted"/>
<dbReference type="EMBL" id="FQZU01000005">
    <property type="protein sequence ID" value="SHJ24587.1"/>
    <property type="molecule type" value="Genomic_DNA"/>
</dbReference>
<dbReference type="GO" id="GO:0000160">
    <property type="term" value="P:phosphorelay signal transduction system"/>
    <property type="evidence" value="ECO:0007669"/>
    <property type="project" value="InterPro"/>
</dbReference>
<dbReference type="InterPro" id="IPR043128">
    <property type="entry name" value="Rev_trsase/Diguanyl_cyclase"/>
</dbReference>
<protein>
    <recommendedName>
        <fullName evidence="1">diguanylate cyclase</fullName>
        <ecNumber evidence="1">2.7.7.65</ecNumber>
    </recommendedName>
</protein>
<evidence type="ECO:0000256" key="1">
    <source>
        <dbReference type="ARBA" id="ARBA00012528"/>
    </source>
</evidence>
<dbReference type="PANTHER" id="PTHR45138:SF9">
    <property type="entry name" value="DIGUANYLATE CYCLASE DGCM-RELATED"/>
    <property type="match status" value="1"/>
</dbReference>
<evidence type="ECO:0000259" key="5">
    <source>
        <dbReference type="PROSITE" id="PS50887"/>
    </source>
</evidence>
<evidence type="ECO:0000313" key="6">
    <source>
        <dbReference type="EMBL" id="SHJ24587.1"/>
    </source>
</evidence>
<dbReference type="GO" id="GO:1902201">
    <property type="term" value="P:negative regulation of bacterial-type flagellum-dependent cell motility"/>
    <property type="evidence" value="ECO:0007669"/>
    <property type="project" value="TreeGrafter"/>
</dbReference>
<dbReference type="InterPro" id="IPR050469">
    <property type="entry name" value="Diguanylate_Cyclase"/>
</dbReference>
<dbReference type="PANTHER" id="PTHR45138">
    <property type="entry name" value="REGULATORY COMPONENTS OF SENSORY TRANSDUCTION SYSTEM"/>
    <property type="match status" value="1"/>
</dbReference>
<dbReference type="InterPro" id="IPR029787">
    <property type="entry name" value="Nucleotide_cyclase"/>
</dbReference>
<dbReference type="GO" id="GO:0016114">
    <property type="term" value="P:terpenoid biosynthetic process"/>
    <property type="evidence" value="ECO:0007669"/>
    <property type="project" value="InterPro"/>
</dbReference>
<dbReference type="AlphaFoldDB" id="A0A1M6HQY3"/>
<reference evidence="7" key="1">
    <citation type="submission" date="2016-11" db="EMBL/GenBank/DDBJ databases">
        <authorList>
            <person name="Varghese N."/>
            <person name="Submissions S."/>
        </authorList>
    </citation>
    <scope>NUCLEOTIDE SEQUENCE [LARGE SCALE GENOMIC DNA]</scope>
    <source>
        <strain evidence="7">DSM 16219</strain>
    </source>
</reference>
<evidence type="ECO:0000259" key="4">
    <source>
        <dbReference type="PROSITE" id="PS50110"/>
    </source>
</evidence>
<dbReference type="NCBIfam" id="TIGR00254">
    <property type="entry name" value="GGDEF"/>
    <property type="match status" value="1"/>
</dbReference>
<dbReference type="GO" id="GO:0043709">
    <property type="term" value="P:cell adhesion involved in single-species biofilm formation"/>
    <property type="evidence" value="ECO:0007669"/>
    <property type="project" value="TreeGrafter"/>
</dbReference>
<dbReference type="Pfam" id="PF00072">
    <property type="entry name" value="Response_reg"/>
    <property type="match status" value="1"/>
</dbReference>
<feature type="modified residue" description="4-aspartylphosphate" evidence="3">
    <location>
        <position position="176"/>
    </location>
</feature>